<comment type="caution">
    <text evidence="2">The sequence shown here is derived from an EMBL/GenBank/DDBJ whole genome shotgun (WGS) entry which is preliminary data.</text>
</comment>
<gene>
    <name evidence="2" type="ORF">ACFOZ7_17735</name>
</gene>
<dbReference type="PROSITE" id="PS51273">
    <property type="entry name" value="GATASE_TYPE_1"/>
    <property type="match status" value="1"/>
</dbReference>
<keyword evidence="2" id="KW-0315">Glutamine amidotransferase</keyword>
<sequence>MILVLDNEIKPDYRILGPEIARHLPDAEYYVIVDDPDHPPVDQFDGVVLSGSTDSVYDDHDEWFDVELELIDQCLDEEIPLLGVCYGHQIVNYALGGRIEEDRRRATFVEMIEYDQSDEGVLDGVDPVVPVLHGDLVTELGEGMRSVARTRYDDNFCSRHRDAPVWTVQFHPEFTEGISDGVSDWNPGDHSFDEVNTPRVFDNFARHCDIVENE</sequence>
<reference evidence="2 3" key="1">
    <citation type="journal article" date="2014" name="Int. J. Syst. Evol. Microbiol.">
        <title>Complete genome sequence of Corynebacterium casei LMG S-19264T (=DSM 44701T), isolated from a smear-ripened cheese.</title>
        <authorList>
            <consortium name="US DOE Joint Genome Institute (JGI-PGF)"/>
            <person name="Walter F."/>
            <person name="Albersmeier A."/>
            <person name="Kalinowski J."/>
            <person name="Ruckert C."/>
        </authorList>
    </citation>
    <scope>NUCLEOTIDE SEQUENCE [LARGE SCALE GENOMIC DNA]</scope>
    <source>
        <strain evidence="2 3">IBRC-M 10912</strain>
    </source>
</reference>
<proteinExistence type="predicted"/>
<dbReference type="PANTHER" id="PTHR42695:SF5">
    <property type="entry name" value="GLUTAMINE AMIDOTRANSFERASE YLR126C-RELATED"/>
    <property type="match status" value="1"/>
</dbReference>
<dbReference type="SUPFAM" id="SSF52317">
    <property type="entry name" value="Class I glutamine amidotransferase-like"/>
    <property type="match status" value="1"/>
</dbReference>
<dbReference type="InterPro" id="IPR017926">
    <property type="entry name" value="GATASE"/>
</dbReference>
<dbReference type="AlphaFoldDB" id="A0ABD5P3B0"/>
<dbReference type="InterPro" id="IPR029062">
    <property type="entry name" value="Class_I_gatase-like"/>
</dbReference>
<evidence type="ECO:0000313" key="2">
    <source>
        <dbReference type="EMBL" id="MFC4248744.1"/>
    </source>
</evidence>
<accession>A0ABD5P3B0</accession>
<protein>
    <submittedName>
        <fullName evidence="2">Type 1 glutamine amidotransferase</fullName>
    </submittedName>
</protein>
<dbReference type="Gene3D" id="3.40.50.880">
    <property type="match status" value="1"/>
</dbReference>
<dbReference type="Proteomes" id="UP001595821">
    <property type="component" value="Unassembled WGS sequence"/>
</dbReference>
<dbReference type="EMBL" id="JBHSDJ010000127">
    <property type="protein sequence ID" value="MFC4248744.1"/>
    <property type="molecule type" value="Genomic_DNA"/>
</dbReference>
<dbReference type="InterPro" id="IPR044992">
    <property type="entry name" value="ChyE-like"/>
</dbReference>
<evidence type="ECO:0000259" key="1">
    <source>
        <dbReference type="Pfam" id="PF00117"/>
    </source>
</evidence>
<dbReference type="CDD" id="cd01741">
    <property type="entry name" value="GATase1_1"/>
    <property type="match status" value="1"/>
</dbReference>
<evidence type="ECO:0000313" key="3">
    <source>
        <dbReference type="Proteomes" id="UP001595821"/>
    </source>
</evidence>
<name>A0ABD5P3B0_9EURY</name>
<feature type="domain" description="Glutamine amidotransferase" evidence="1">
    <location>
        <begin position="20"/>
        <end position="177"/>
    </location>
</feature>
<dbReference type="RefSeq" id="WP_246976369.1">
    <property type="nucleotide sequence ID" value="NZ_CP095398.1"/>
</dbReference>
<organism evidence="2 3">
    <name type="scientific">Natribaculum luteum</name>
    <dbReference type="NCBI Taxonomy" id="1586232"/>
    <lineage>
        <taxon>Archaea</taxon>
        <taxon>Methanobacteriati</taxon>
        <taxon>Methanobacteriota</taxon>
        <taxon>Stenosarchaea group</taxon>
        <taxon>Halobacteria</taxon>
        <taxon>Halobacteriales</taxon>
        <taxon>Natrialbaceae</taxon>
        <taxon>Natribaculum</taxon>
    </lineage>
</organism>
<dbReference type="PANTHER" id="PTHR42695">
    <property type="entry name" value="GLUTAMINE AMIDOTRANSFERASE YLR126C-RELATED"/>
    <property type="match status" value="1"/>
</dbReference>
<dbReference type="Pfam" id="PF00117">
    <property type="entry name" value="GATase"/>
    <property type="match status" value="1"/>
</dbReference>
<dbReference type="GeneID" id="71856049"/>